<reference evidence="4 5" key="1">
    <citation type="submission" date="2015-03" db="EMBL/GenBank/DDBJ databases">
        <title>Comparative genomics of Pseudomonas insights into diversity of traits involved in vanlence and defense.</title>
        <authorList>
            <person name="Qin Y."/>
        </authorList>
    </citation>
    <scope>NUCLEOTIDE SEQUENCE [LARGE SCALE GENOMIC DNA]</scope>
    <source>
        <strain evidence="4 5">H24</strain>
    </source>
</reference>
<evidence type="ECO:0000313" key="4">
    <source>
        <dbReference type="EMBL" id="KJZ64131.1"/>
    </source>
</evidence>
<dbReference type="Proteomes" id="UP000033400">
    <property type="component" value="Unassembled WGS sequence"/>
</dbReference>
<keyword evidence="1" id="KW-0547">Nucleotide-binding</keyword>
<dbReference type="InterPro" id="IPR010488">
    <property type="entry name" value="Zeta_toxin_domain"/>
</dbReference>
<comment type="caution">
    <text evidence="4">The sequence shown here is derived from an EMBL/GenBank/DDBJ whole genome shotgun (WGS) entry which is preliminary data.</text>
</comment>
<feature type="domain" description="Zeta toxin" evidence="3">
    <location>
        <begin position="30"/>
        <end position="200"/>
    </location>
</feature>
<keyword evidence="2" id="KW-0067">ATP-binding</keyword>
<evidence type="ECO:0000256" key="1">
    <source>
        <dbReference type="ARBA" id="ARBA00022741"/>
    </source>
</evidence>
<protein>
    <submittedName>
        <fullName evidence="4">Zeta toxin</fullName>
    </submittedName>
</protein>
<name>A0A0F4V5S6_PSEFL</name>
<evidence type="ECO:0000256" key="2">
    <source>
        <dbReference type="ARBA" id="ARBA00022840"/>
    </source>
</evidence>
<dbReference type="OrthoDB" id="6975244at2"/>
<dbReference type="GO" id="GO:0016301">
    <property type="term" value="F:kinase activity"/>
    <property type="evidence" value="ECO:0007669"/>
    <property type="project" value="InterPro"/>
</dbReference>
<evidence type="ECO:0000313" key="5">
    <source>
        <dbReference type="Proteomes" id="UP000033400"/>
    </source>
</evidence>
<gene>
    <name evidence="4" type="ORF">VD17_19610</name>
</gene>
<dbReference type="PATRIC" id="fig|294.133.peg.3661"/>
<dbReference type="GO" id="GO:0005524">
    <property type="term" value="F:ATP binding"/>
    <property type="evidence" value="ECO:0007669"/>
    <property type="project" value="UniProtKB-KW"/>
</dbReference>
<dbReference type="Pfam" id="PF06414">
    <property type="entry name" value="Zeta_toxin"/>
    <property type="match status" value="1"/>
</dbReference>
<dbReference type="SUPFAM" id="SSF52540">
    <property type="entry name" value="P-loop containing nucleoside triphosphate hydrolases"/>
    <property type="match status" value="1"/>
</dbReference>
<proteinExistence type="predicted"/>
<sequence length="302" mass="33841">MSVAPKYTYTPEQVTTAFNEIKATLFSGITAEATPKILIVAGLQGSGKTYLLEKNLLPSKRYDNYVRLYLPDYRKKHPQYAEMIKLGVLHAYEHTETFVREVSTKIFTQAFTGKYNIIMECAFDSIDFAAFAPLATAAGYQFETHIVGCTQEFAHVSSIKRAFKSLENQEMERFLTVSTLDASMSYAPAIILAFETAAKAISGAQINVYERGFGELNERTLIAQSTYSKATDGSVSTTTTKVDFAYSVYSNIIDNRVFAVSDRDEVVKECHLALCKTATHASYVPNFVYNDLYAYIVQYVNR</sequence>
<accession>A0A0F4V5S6</accession>
<dbReference type="Gene3D" id="3.40.50.300">
    <property type="entry name" value="P-loop containing nucleotide triphosphate hydrolases"/>
    <property type="match status" value="1"/>
</dbReference>
<dbReference type="AlphaFoldDB" id="A0A0F4V5S6"/>
<dbReference type="RefSeq" id="WP_046055246.1">
    <property type="nucleotide sequence ID" value="NZ_LACH01000044.1"/>
</dbReference>
<dbReference type="InterPro" id="IPR027417">
    <property type="entry name" value="P-loop_NTPase"/>
</dbReference>
<dbReference type="EMBL" id="LACH01000044">
    <property type="protein sequence ID" value="KJZ64131.1"/>
    <property type="molecule type" value="Genomic_DNA"/>
</dbReference>
<evidence type="ECO:0000259" key="3">
    <source>
        <dbReference type="Pfam" id="PF06414"/>
    </source>
</evidence>
<organism evidence="4 5">
    <name type="scientific">Pseudomonas fluorescens</name>
    <dbReference type="NCBI Taxonomy" id="294"/>
    <lineage>
        <taxon>Bacteria</taxon>
        <taxon>Pseudomonadati</taxon>
        <taxon>Pseudomonadota</taxon>
        <taxon>Gammaproteobacteria</taxon>
        <taxon>Pseudomonadales</taxon>
        <taxon>Pseudomonadaceae</taxon>
        <taxon>Pseudomonas</taxon>
    </lineage>
</organism>